<evidence type="ECO:0000259" key="6">
    <source>
        <dbReference type="Pfam" id="PF04138"/>
    </source>
</evidence>
<name>A0A1H8KV11_9PROT</name>
<sequence length="81" mass="8900">MNNALTYRDHRLKGWKMVTGWLSFSIACSVGAISNVGIATYLFKENTMGWALSALAGVVVGAVWNYAVISIYTWNNLRGAK</sequence>
<feature type="transmembrane region" description="Helical" evidence="5">
    <location>
        <begin position="49"/>
        <end position="74"/>
    </location>
</feature>
<proteinExistence type="predicted"/>
<evidence type="ECO:0000256" key="4">
    <source>
        <dbReference type="ARBA" id="ARBA00023136"/>
    </source>
</evidence>
<protein>
    <submittedName>
        <fullName evidence="7">Dolichol-phosphate mannosyltransferase</fullName>
    </submittedName>
</protein>
<comment type="subcellular location">
    <subcellularLocation>
        <location evidence="1">Membrane</location>
        <topology evidence="1">Multi-pass membrane protein</topology>
    </subcellularLocation>
</comment>
<dbReference type="GO" id="GO:0000271">
    <property type="term" value="P:polysaccharide biosynthetic process"/>
    <property type="evidence" value="ECO:0007669"/>
    <property type="project" value="InterPro"/>
</dbReference>
<evidence type="ECO:0000313" key="7">
    <source>
        <dbReference type="EMBL" id="SEN96747.1"/>
    </source>
</evidence>
<organism evidence="7 8">
    <name type="scientific">Nitrosospira multiformis</name>
    <dbReference type="NCBI Taxonomy" id="1231"/>
    <lineage>
        <taxon>Bacteria</taxon>
        <taxon>Pseudomonadati</taxon>
        <taxon>Pseudomonadota</taxon>
        <taxon>Betaproteobacteria</taxon>
        <taxon>Nitrosomonadales</taxon>
        <taxon>Nitrosomonadaceae</taxon>
        <taxon>Nitrosospira</taxon>
    </lineage>
</organism>
<evidence type="ECO:0000313" key="8">
    <source>
        <dbReference type="Proteomes" id="UP000183898"/>
    </source>
</evidence>
<keyword evidence="2 5" id="KW-0812">Transmembrane</keyword>
<dbReference type="GO" id="GO:0016020">
    <property type="term" value="C:membrane"/>
    <property type="evidence" value="ECO:0007669"/>
    <property type="project" value="UniProtKB-SubCell"/>
</dbReference>
<dbReference type="InterPro" id="IPR007267">
    <property type="entry name" value="GtrA_DPMS_TM"/>
</dbReference>
<dbReference type="Proteomes" id="UP000183898">
    <property type="component" value="Unassembled WGS sequence"/>
</dbReference>
<keyword evidence="7" id="KW-0808">Transferase</keyword>
<feature type="transmembrane region" description="Helical" evidence="5">
    <location>
        <begin position="21"/>
        <end position="43"/>
    </location>
</feature>
<keyword evidence="4 5" id="KW-0472">Membrane</keyword>
<dbReference type="GO" id="GO:0016757">
    <property type="term" value="F:glycosyltransferase activity"/>
    <property type="evidence" value="ECO:0007669"/>
    <property type="project" value="UniProtKB-KW"/>
</dbReference>
<keyword evidence="3 5" id="KW-1133">Transmembrane helix</keyword>
<accession>A0A1H8KV11</accession>
<dbReference type="Pfam" id="PF04138">
    <property type="entry name" value="GtrA_DPMS_TM"/>
    <property type="match status" value="1"/>
</dbReference>
<gene>
    <name evidence="7" type="ORF">SAMN05216404_10969</name>
</gene>
<dbReference type="RefSeq" id="WP_217638659.1">
    <property type="nucleotide sequence ID" value="NZ_FOCT01000009.1"/>
</dbReference>
<dbReference type="EMBL" id="FOCT01000009">
    <property type="protein sequence ID" value="SEN96747.1"/>
    <property type="molecule type" value="Genomic_DNA"/>
</dbReference>
<dbReference type="AlphaFoldDB" id="A0A1H8KV11"/>
<keyword evidence="7" id="KW-0328">Glycosyltransferase</keyword>
<evidence type="ECO:0000256" key="3">
    <source>
        <dbReference type="ARBA" id="ARBA00022989"/>
    </source>
</evidence>
<evidence type="ECO:0000256" key="1">
    <source>
        <dbReference type="ARBA" id="ARBA00004141"/>
    </source>
</evidence>
<feature type="domain" description="GtrA/DPMS transmembrane" evidence="6">
    <location>
        <begin position="1"/>
        <end position="74"/>
    </location>
</feature>
<reference evidence="7 8" key="1">
    <citation type="submission" date="2016-10" db="EMBL/GenBank/DDBJ databases">
        <authorList>
            <person name="de Groot N.N."/>
        </authorList>
    </citation>
    <scope>NUCLEOTIDE SEQUENCE [LARGE SCALE GENOMIC DNA]</scope>
    <source>
        <strain evidence="7 8">Nl18</strain>
    </source>
</reference>
<evidence type="ECO:0000256" key="2">
    <source>
        <dbReference type="ARBA" id="ARBA00022692"/>
    </source>
</evidence>
<evidence type="ECO:0000256" key="5">
    <source>
        <dbReference type="SAM" id="Phobius"/>
    </source>
</evidence>